<evidence type="ECO:0000313" key="2">
    <source>
        <dbReference type="Proteomes" id="UP000195569"/>
    </source>
</evidence>
<accession>A0A1N7SV72</accession>
<dbReference type="EMBL" id="CYGY02000118">
    <property type="protein sequence ID" value="SIT51368.1"/>
    <property type="molecule type" value="Genomic_DNA"/>
</dbReference>
<sequence>MIGEVGVDIVDSESIECLVRATDHCQKMADLITTGCNRGRGKSSLVAHEIDVLLDIANKWFFYRMPFLQTPQEAQPGRGGMDEQKPRAAGLVRALTSEKSNPMVNGKRDLLVRY</sequence>
<protein>
    <submittedName>
        <fullName evidence="1">Uncharacterized protein</fullName>
    </submittedName>
</protein>
<organism evidence="1 2">
    <name type="scientific">Paraburkholderia piptadeniae</name>
    <dbReference type="NCBI Taxonomy" id="1701573"/>
    <lineage>
        <taxon>Bacteria</taxon>
        <taxon>Pseudomonadati</taxon>
        <taxon>Pseudomonadota</taxon>
        <taxon>Betaproteobacteria</taxon>
        <taxon>Burkholderiales</taxon>
        <taxon>Burkholderiaceae</taxon>
        <taxon>Paraburkholderia</taxon>
    </lineage>
</organism>
<keyword evidence="2" id="KW-1185">Reference proteome</keyword>
<dbReference type="Proteomes" id="UP000195569">
    <property type="component" value="Unassembled WGS sequence"/>
</dbReference>
<proteinExistence type="predicted"/>
<evidence type="ECO:0000313" key="1">
    <source>
        <dbReference type="EMBL" id="SIT51368.1"/>
    </source>
</evidence>
<reference evidence="1" key="1">
    <citation type="submission" date="2016-12" db="EMBL/GenBank/DDBJ databases">
        <authorList>
            <person name="Moulin L."/>
        </authorList>
    </citation>
    <scope>NUCLEOTIDE SEQUENCE [LARGE SCALE GENOMIC DNA]</scope>
    <source>
        <strain evidence="1">STM 7183</strain>
    </source>
</reference>
<dbReference type="AlphaFoldDB" id="A0A1N7SV72"/>
<gene>
    <name evidence="1" type="ORF">BN2476_1180008</name>
</gene>
<name>A0A1N7SV72_9BURK</name>
<comment type="caution">
    <text evidence="1">The sequence shown here is derived from an EMBL/GenBank/DDBJ whole genome shotgun (WGS) entry which is preliminary data.</text>
</comment>